<dbReference type="AlphaFoldDB" id="A0A5D2KKH9"/>
<dbReference type="EMBL" id="CM017628">
    <property type="protein sequence ID" value="TYH67168.1"/>
    <property type="molecule type" value="Genomic_DNA"/>
</dbReference>
<dbReference type="EMBL" id="CM017628">
    <property type="protein sequence ID" value="TYH67167.1"/>
    <property type="molecule type" value="Genomic_DNA"/>
</dbReference>
<sequence length="63" mass="6945">MLSLNVYHSCHNTLLCEISGLGYKLKAFAENNKMHMQSSTIYSSKPAGVKALHRTSSIDSDSK</sequence>
<proteinExistence type="predicted"/>
<organism evidence="1 2">
    <name type="scientific">Gossypium tomentosum</name>
    <name type="common">Hawaiian cotton</name>
    <name type="synonym">Gossypium sandvicense</name>
    <dbReference type="NCBI Taxonomy" id="34277"/>
    <lineage>
        <taxon>Eukaryota</taxon>
        <taxon>Viridiplantae</taxon>
        <taxon>Streptophyta</taxon>
        <taxon>Embryophyta</taxon>
        <taxon>Tracheophyta</taxon>
        <taxon>Spermatophyta</taxon>
        <taxon>Magnoliopsida</taxon>
        <taxon>eudicotyledons</taxon>
        <taxon>Gunneridae</taxon>
        <taxon>Pentapetalae</taxon>
        <taxon>rosids</taxon>
        <taxon>malvids</taxon>
        <taxon>Malvales</taxon>
        <taxon>Malvaceae</taxon>
        <taxon>Malvoideae</taxon>
        <taxon>Gossypium</taxon>
    </lineage>
</organism>
<gene>
    <name evidence="1" type="ORF">ES332_D06G169900v1</name>
</gene>
<accession>A0A5D2KKH9</accession>
<protein>
    <submittedName>
        <fullName evidence="1">Uncharacterized protein</fullName>
    </submittedName>
</protein>
<dbReference type="Proteomes" id="UP000322667">
    <property type="component" value="Chromosome D06"/>
</dbReference>
<dbReference type="EMBL" id="CM017628">
    <property type="protein sequence ID" value="TYH67164.1"/>
    <property type="molecule type" value="Genomic_DNA"/>
</dbReference>
<evidence type="ECO:0000313" key="2">
    <source>
        <dbReference type="Proteomes" id="UP000322667"/>
    </source>
</evidence>
<dbReference type="EMBL" id="CM017628">
    <property type="protein sequence ID" value="TYH67165.1"/>
    <property type="molecule type" value="Genomic_DNA"/>
</dbReference>
<evidence type="ECO:0000313" key="1">
    <source>
        <dbReference type="EMBL" id="TYH67166.1"/>
    </source>
</evidence>
<dbReference type="EMBL" id="CM017628">
    <property type="protein sequence ID" value="TYH67166.1"/>
    <property type="molecule type" value="Genomic_DNA"/>
</dbReference>
<keyword evidence="2" id="KW-1185">Reference proteome</keyword>
<name>A0A5D2KKH9_GOSTO</name>
<reference evidence="1 2" key="1">
    <citation type="submission" date="2019-07" db="EMBL/GenBank/DDBJ databases">
        <title>WGS assembly of Gossypium tomentosum.</title>
        <authorList>
            <person name="Chen Z.J."/>
            <person name="Sreedasyam A."/>
            <person name="Ando A."/>
            <person name="Song Q."/>
            <person name="De L."/>
            <person name="Hulse-Kemp A."/>
            <person name="Ding M."/>
            <person name="Ye W."/>
            <person name="Kirkbride R."/>
            <person name="Jenkins J."/>
            <person name="Plott C."/>
            <person name="Lovell J."/>
            <person name="Lin Y.-M."/>
            <person name="Vaughn R."/>
            <person name="Liu B."/>
            <person name="Li W."/>
            <person name="Simpson S."/>
            <person name="Scheffler B."/>
            <person name="Saski C."/>
            <person name="Grover C."/>
            <person name="Hu G."/>
            <person name="Conover J."/>
            <person name="Carlson J."/>
            <person name="Shu S."/>
            <person name="Boston L."/>
            <person name="Williams M."/>
            <person name="Peterson D."/>
            <person name="Mcgee K."/>
            <person name="Jones D."/>
            <person name="Wendel J."/>
            <person name="Stelly D."/>
            <person name="Grimwood J."/>
            <person name="Schmutz J."/>
        </authorList>
    </citation>
    <scope>NUCLEOTIDE SEQUENCE [LARGE SCALE GENOMIC DNA]</scope>
    <source>
        <strain evidence="1">7179.01</strain>
    </source>
</reference>